<dbReference type="PROSITE" id="PS50943">
    <property type="entry name" value="HTH_CROC1"/>
    <property type="match status" value="2"/>
</dbReference>
<evidence type="ECO:0000313" key="3">
    <source>
        <dbReference type="EMBL" id="MFD1527701.1"/>
    </source>
</evidence>
<dbReference type="InterPro" id="IPR050807">
    <property type="entry name" value="TransReg_Diox_bact_type"/>
</dbReference>
<dbReference type="EMBL" id="JBHUDH010000254">
    <property type="protein sequence ID" value="MFD1527701.1"/>
    <property type="molecule type" value="Genomic_DNA"/>
</dbReference>
<reference evidence="3 4" key="1">
    <citation type="journal article" date="2019" name="Int. J. Syst. Evol. Microbiol.">
        <title>The Global Catalogue of Microorganisms (GCM) 10K type strain sequencing project: providing services to taxonomists for standard genome sequencing and annotation.</title>
        <authorList>
            <consortium name="The Broad Institute Genomics Platform"/>
            <consortium name="The Broad Institute Genome Sequencing Center for Infectious Disease"/>
            <person name="Wu L."/>
            <person name="Ma J."/>
        </authorList>
    </citation>
    <scope>NUCLEOTIDE SEQUENCE [LARGE SCALE GENOMIC DNA]</scope>
    <source>
        <strain evidence="3 4">CGMCC 1.12285</strain>
    </source>
</reference>
<dbReference type="CDD" id="cd00093">
    <property type="entry name" value="HTH_XRE"/>
    <property type="match status" value="2"/>
</dbReference>
<dbReference type="SUPFAM" id="SSF47413">
    <property type="entry name" value="lambda repressor-like DNA-binding domains"/>
    <property type="match status" value="2"/>
</dbReference>
<feature type="domain" description="HTH cro/C1-type" evidence="2">
    <location>
        <begin position="76"/>
        <end position="130"/>
    </location>
</feature>
<dbReference type="InterPro" id="IPR010982">
    <property type="entry name" value="Lambda_DNA-bd_dom_sf"/>
</dbReference>
<keyword evidence="4" id="KW-1185">Reference proteome</keyword>
<comment type="caution">
    <text evidence="3">The sequence shown here is derived from an EMBL/GenBank/DDBJ whole genome shotgun (WGS) entry which is preliminary data.</text>
</comment>
<gene>
    <name evidence="3" type="ORF">ACFR9S_15585</name>
</gene>
<dbReference type="PANTHER" id="PTHR46797:SF1">
    <property type="entry name" value="METHYLPHOSPHONATE SYNTHASE"/>
    <property type="match status" value="1"/>
</dbReference>
<name>A0ABD6BAW7_9EURY</name>
<dbReference type="Proteomes" id="UP001597111">
    <property type="component" value="Unassembled WGS sequence"/>
</dbReference>
<organism evidence="3 4">
    <name type="scientific">Halolamina salina</name>
    <dbReference type="NCBI Taxonomy" id="1220023"/>
    <lineage>
        <taxon>Archaea</taxon>
        <taxon>Methanobacteriati</taxon>
        <taxon>Methanobacteriota</taxon>
        <taxon>Stenosarchaea group</taxon>
        <taxon>Halobacteria</taxon>
        <taxon>Halobacteriales</taxon>
        <taxon>Haloferacaceae</taxon>
    </lineage>
</organism>
<keyword evidence="1" id="KW-0238">DNA-binding</keyword>
<dbReference type="Gene3D" id="1.10.260.40">
    <property type="entry name" value="lambda repressor-like DNA-binding domains"/>
    <property type="match status" value="2"/>
</dbReference>
<dbReference type="InterPro" id="IPR001387">
    <property type="entry name" value="Cro/C1-type_HTH"/>
</dbReference>
<evidence type="ECO:0000313" key="4">
    <source>
        <dbReference type="Proteomes" id="UP001597111"/>
    </source>
</evidence>
<accession>A0ABD6BAW7</accession>
<proteinExistence type="predicted"/>
<protein>
    <submittedName>
        <fullName evidence="3">Helix-turn-helix domain-containing protein</fullName>
    </submittedName>
</protein>
<dbReference type="Pfam" id="PF01381">
    <property type="entry name" value="HTH_3"/>
    <property type="match status" value="2"/>
</dbReference>
<dbReference type="GO" id="GO:0003677">
    <property type="term" value="F:DNA binding"/>
    <property type="evidence" value="ECO:0007669"/>
    <property type="project" value="UniProtKB-KW"/>
</dbReference>
<feature type="domain" description="HTH cro/C1-type" evidence="2">
    <location>
        <begin position="9"/>
        <end position="68"/>
    </location>
</feature>
<dbReference type="PANTHER" id="PTHR46797">
    <property type="entry name" value="HTH-TYPE TRANSCRIPTIONAL REGULATOR"/>
    <property type="match status" value="1"/>
</dbReference>
<dbReference type="RefSeq" id="WP_379730369.1">
    <property type="nucleotide sequence ID" value="NZ_JBHSWZ010000002.1"/>
</dbReference>
<dbReference type="AlphaFoldDB" id="A0ABD6BAW7"/>
<dbReference type="SMART" id="SM00530">
    <property type="entry name" value="HTH_XRE"/>
    <property type="match status" value="2"/>
</dbReference>
<sequence>MVIPTGEEIRDVRKERGMTQSELADEAGVSQPLIARIENGDVDPTLESVHCIVTALNEAQLPIDAKDISVMLPGALRDARKGTGYTQGGLADAADVSQPLISRIENDDVNPRASTLRAIFEELDIDEREDDAGSDSEEEQDILAQLNAEFKEF</sequence>
<evidence type="ECO:0000256" key="1">
    <source>
        <dbReference type="ARBA" id="ARBA00023125"/>
    </source>
</evidence>
<evidence type="ECO:0000259" key="2">
    <source>
        <dbReference type="PROSITE" id="PS50943"/>
    </source>
</evidence>